<evidence type="ECO:0000256" key="1">
    <source>
        <dbReference type="ARBA" id="ARBA00009375"/>
    </source>
</evidence>
<protein>
    <recommendedName>
        <fullName evidence="4">tRNA pseudouridine synthase A</fullName>
        <ecNumber evidence="4">5.4.99.12</ecNumber>
    </recommendedName>
    <alternativeName>
        <fullName evidence="4">tRNA pseudouridine(38-40) synthase</fullName>
    </alternativeName>
    <alternativeName>
        <fullName evidence="4">tRNA pseudouridylate synthase I</fullName>
    </alternativeName>
    <alternativeName>
        <fullName evidence="4">tRNA-uridine isomerase I</fullName>
    </alternativeName>
</protein>
<evidence type="ECO:0000313" key="10">
    <source>
        <dbReference type="Proteomes" id="UP000636949"/>
    </source>
</evidence>
<comment type="caution">
    <text evidence="4">Lacks conserved residue(s) required for the propagation of feature annotation.</text>
</comment>
<evidence type="ECO:0000259" key="8">
    <source>
        <dbReference type="Pfam" id="PF01416"/>
    </source>
</evidence>
<reference evidence="9" key="1">
    <citation type="journal article" date="2014" name="Int. J. Syst. Evol. Microbiol.">
        <title>Complete genome sequence of Corynebacterium casei LMG S-19264T (=DSM 44701T), isolated from a smear-ripened cheese.</title>
        <authorList>
            <consortium name="US DOE Joint Genome Institute (JGI-PGF)"/>
            <person name="Walter F."/>
            <person name="Albersmeier A."/>
            <person name="Kalinowski J."/>
            <person name="Ruckert C."/>
        </authorList>
    </citation>
    <scope>NUCLEOTIDE SEQUENCE</scope>
    <source>
        <strain evidence="9">CGMCC 1.15758</strain>
    </source>
</reference>
<feature type="domain" description="Pseudouridine synthase I TruA alpha/beta" evidence="8">
    <location>
        <begin position="10"/>
        <end position="104"/>
    </location>
</feature>
<keyword evidence="2 4" id="KW-0819">tRNA processing</keyword>
<dbReference type="FunFam" id="3.30.70.580:FF:000001">
    <property type="entry name" value="tRNA pseudouridine synthase A"/>
    <property type="match status" value="1"/>
</dbReference>
<evidence type="ECO:0000256" key="4">
    <source>
        <dbReference type="HAMAP-Rule" id="MF_00171"/>
    </source>
</evidence>
<dbReference type="EC" id="5.4.99.12" evidence="4"/>
<dbReference type="Gene3D" id="3.30.70.660">
    <property type="entry name" value="Pseudouridine synthase I, catalytic domain, C-terminal subdomain"/>
    <property type="match status" value="1"/>
</dbReference>
<dbReference type="InterPro" id="IPR020103">
    <property type="entry name" value="PsdUridine_synth_cat_dom_sf"/>
</dbReference>
<dbReference type="Gene3D" id="3.30.70.580">
    <property type="entry name" value="Pseudouridine synthase I, catalytic domain, N-terminal subdomain"/>
    <property type="match status" value="1"/>
</dbReference>
<comment type="function">
    <text evidence="4">Formation of pseudouridine at positions 38, 39 and 40 in the anticodon stem and loop of transfer RNAs.</text>
</comment>
<dbReference type="Pfam" id="PF01416">
    <property type="entry name" value="PseudoU_synth_1"/>
    <property type="match status" value="2"/>
</dbReference>
<reference evidence="9" key="2">
    <citation type="submission" date="2020-09" db="EMBL/GenBank/DDBJ databases">
        <authorList>
            <person name="Sun Q."/>
            <person name="Zhou Y."/>
        </authorList>
    </citation>
    <scope>NUCLEOTIDE SEQUENCE</scope>
    <source>
        <strain evidence="9">CGMCC 1.15758</strain>
    </source>
</reference>
<evidence type="ECO:0000256" key="2">
    <source>
        <dbReference type="ARBA" id="ARBA00022694"/>
    </source>
</evidence>
<accession>A0A8J2Z2H4</accession>
<sequence>MLKHYALVLEYAGTNYCGWQRQNHSDSVQERLEKALSIIANESVEVVCAGRTDTGVHATAQVVNFSTSAVRQEKAWVLGVNTHLPNDISVSAAYEVDADFSARFSALYRRYQYVIYQNKTSSALWHERVTWINQSLDISKMNTACAYLLGEKDFSSFRSSQCQSISAKRNIQHAHFIEHGQFIIFDIQGNAFLHHMVRNIVGSMLEVGLGKKSPDWIKALIGAKDRTQAGITAPPQGLYLIEVGYPRELDIIACQEVPFKNDNML</sequence>
<comment type="catalytic activity">
    <reaction evidence="4 7">
        <text>uridine(38/39/40) in tRNA = pseudouridine(38/39/40) in tRNA</text>
        <dbReference type="Rhea" id="RHEA:22376"/>
        <dbReference type="Rhea" id="RHEA-COMP:10085"/>
        <dbReference type="Rhea" id="RHEA-COMP:10087"/>
        <dbReference type="ChEBI" id="CHEBI:65314"/>
        <dbReference type="ChEBI" id="CHEBI:65315"/>
        <dbReference type="EC" id="5.4.99.12"/>
    </reaction>
</comment>
<dbReference type="PIRSF" id="PIRSF001430">
    <property type="entry name" value="tRNA_psdUrid_synth"/>
    <property type="match status" value="1"/>
</dbReference>
<dbReference type="InterPro" id="IPR020094">
    <property type="entry name" value="TruA/RsuA/RluB/E/F_N"/>
</dbReference>
<name>A0A8J2Z2H4_9GAMM</name>
<feature type="active site" description="Nucleophile" evidence="4 5">
    <location>
        <position position="53"/>
    </location>
</feature>
<dbReference type="Proteomes" id="UP000636949">
    <property type="component" value="Unassembled WGS sequence"/>
</dbReference>
<evidence type="ECO:0000256" key="5">
    <source>
        <dbReference type="PIRSR" id="PIRSR001430-1"/>
    </source>
</evidence>
<dbReference type="PANTHER" id="PTHR11142:SF0">
    <property type="entry name" value="TRNA PSEUDOURIDINE SYNTHASE-LIKE 1"/>
    <property type="match status" value="1"/>
</dbReference>
<evidence type="ECO:0000256" key="3">
    <source>
        <dbReference type="ARBA" id="ARBA00023235"/>
    </source>
</evidence>
<dbReference type="CDD" id="cd02570">
    <property type="entry name" value="PseudoU_synth_EcTruA"/>
    <property type="match status" value="1"/>
</dbReference>
<dbReference type="InterPro" id="IPR020097">
    <property type="entry name" value="PsdUridine_synth_TruA_a/b_dom"/>
</dbReference>
<keyword evidence="10" id="KW-1185">Reference proteome</keyword>
<dbReference type="GO" id="GO:0031119">
    <property type="term" value="P:tRNA pseudouridine synthesis"/>
    <property type="evidence" value="ECO:0007669"/>
    <property type="project" value="UniProtKB-UniRule"/>
</dbReference>
<dbReference type="PANTHER" id="PTHR11142">
    <property type="entry name" value="PSEUDOURIDYLATE SYNTHASE"/>
    <property type="match status" value="1"/>
</dbReference>
<dbReference type="RefSeq" id="WP_117001334.1">
    <property type="nucleotide sequence ID" value="NZ_BMJS01000001.1"/>
</dbReference>
<dbReference type="GO" id="GO:0160147">
    <property type="term" value="F:tRNA pseudouridine(38-40) synthase activity"/>
    <property type="evidence" value="ECO:0007669"/>
    <property type="project" value="UniProtKB-EC"/>
</dbReference>
<keyword evidence="3 4" id="KW-0413">Isomerase</keyword>
<dbReference type="AlphaFoldDB" id="A0A8J2Z2H4"/>
<dbReference type="EMBL" id="BMJS01000001">
    <property type="protein sequence ID" value="GGF87029.1"/>
    <property type="molecule type" value="Genomic_DNA"/>
</dbReference>
<evidence type="ECO:0000313" key="9">
    <source>
        <dbReference type="EMBL" id="GGF87029.1"/>
    </source>
</evidence>
<comment type="subunit">
    <text evidence="4">Homodimer.</text>
</comment>
<proteinExistence type="inferred from homology"/>
<dbReference type="InterPro" id="IPR001406">
    <property type="entry name" value="PsdUridine_synth_TruA"/>
</dbReference>
<comment type="similarity">
    <text evidence="1 4 7">Belongs to the tRNA pseudouridine synthase TruA family.</text>
</comment>
<dbReference type="SUPFAM" id="SSF55120">
    <property type="entry name" value="Pseudouridine synthase"/>
    <property type="match status" value="1"/>
</dbReference>
<gene>
    <name evidence="4 9" type="primary">truA</name>
    <name evidence="9" type="ORF">GCM10010995_00470</name>
</gene>
<dbReference type="GO" id="GO:0003723">
    <property type="term" value="F:RNA binding"/>
    <property type="evidence" value="ECO:0007669"/>
    <property type="project" value="InterPro"/>
</dbReference>
<dbReference type="NCBIfam" id="TIGR00071">
    <property type="entry name" value="hisT_truA"/>
    <property type="match status" value="1"/>
</dbReference>
<feature type="domain" description="Pseudouridine synthase I TruA alpha/beta" evidence="8">
    <location>
        <begin position="144"/>
        <end position="246"/>
    </location>
</feature>
<feature type="binding site" evidence="4 6">
    <location>
        <position position="111"/>
    </location>
    <ligand>
        <name>substrate</name>
    </ligand>
</feature>
<dbReference type="OrthoDB" id="9811823at2"/>
<dbReference type="HAMAP" id="MF_00171">
    <property type="entry name" value="TruA"/>
    <property type="match status" value="1"/>
</dbReference>
<comment type="caution">
    <text evidence="9">The sequence shown here is derived from an EMBL/GenBank/DDBJ whole genome shotgun (WGS) entry which is preliminary data.</text>
</comment>
<evidence type="ECO:0000256" key="7">
    <source>
        <dbReference type="RuleBase" id="RU003792"/>
    </source>
</evidence>
<dbReference type="InterPro" id="IPR020095">
    <property type="entry name" value="PsdUridine_synth_TruA_C"/>
</dbReference>
<evidence type="ECO:0000256" key="6">
    <source>
        <dbReference type="PIRSR" id="PIRSR001430-2"/>
    </source>
</evidence>
<organism evidence="9 10">
    <name type="scientific">Cysteiniphilum litorale</name>
    <dbReference type="NCBI Taxonomy" id="2056700"/>
    <lineage>
        <taxon>Bacteria</taxon>
        <taxon>Pseudomonadati</taxon>
        <taxon>Pseudomonadota</taxon>
        <taxon>Gammaproteobacteria</taxon>
        <taxon>Thiotrichales</taxon>
        <taxon>Fastidiosibacteraceae</taxon>
        <taxon>Cysteiniphilum</taxon>
    </lineage>
</organism>